<dbReference type="Proteomes" id="UP000193944">
    <property type="component" value="Unassembled WGS sequence"/>
</dbReference>
<dbReference type="PROSITE" id="PS51186">
    <property type="entry name" value="GNAT"/>
    <property type="match status" value="1"/>
</dbReference>
<keyword evidence="2 5" id="KW-0012">Acyltransferase</keyword>
<dbReference type="InterPro" id="IPR016181">
    <property type="entry name" value="Acyl_CoA_acyltransferase"/>
</dbReference>
<dbReference type="InterPro" id="IPR000182">
    <property type="entry name" value="GNAT_dom"/>
</dbReference>
<gene>
    <name evidence="5" type="ORF">BCR32DRAFT_325238</name>
</gene>
<dbReference type="EMBL" id="MCFG01000028">
    <property type="protein sequence ID" value="ORX85940.1"/>
    <property type="molecule type" value="Genomic_DNA"/>
</dbReference>
<evidence type="ECO:0000313" key="6">
    <source>
        <dbReference type="Proteomes" id="UP000193944"/>
    </source>
</evidence>
<proteinExistence type="inferred from homology"/>
<name>A0A1Y1XJL3_9FUNG</name>
<dbReference type="SUPFAM" id="SSF55729">
    <property type="entry name" value="Acyl-CoA N-acyltransferases (Nat)"/>
    <property type="match status" value="1"/>
</dbReference>
<evidence type="ECO:0000313" key="5">
    <source>
        <dbReference type="EMBL" id="ORX85940.1"/>
    </source>
</evidence>
<feature type="domain" description="N-acetyltransferase" evidence="4">
    <location>
        <begin position="29"/>
        <end position="184"/>
    </location>
</feature>
<keyword evidence="1 5" id="KW-0808">Transferase</keyword>
<organism evidence="5 6">
    <name type="scientific">Anaeromyces robustus</name>
    <dbReference type="NCBI Taxonomy" id="1754192"/>
    <lineage>
        <taxon>Eukaryota</taxon>
        <taxon>Fungi</taxon>
        <taxon>Fungi incertae sedis</taxon>
        <taxon>Chytridiomycota</taxon>
        <taxon>Chytridiomycota incertae sedis</taxon>
        <taxon>Neocallimastigomycetes</taxon>
        <taxon>Neocallimastigales</taxon>
        <taxon>Neocallimastigaceae</taxon>
        <taxon>Anaeromyces</taxon>
    </lineage>
</organism>
<evidence type="ECO:0000256" key="2">
    <source>
        <dbReference type="ARBA" id="ARBA00023315"/>
    </source>
</evidence>
<accession>A0A1Y1XJL3</accession>
<protein>
    <submittedName>
        <fullName evidence="5">Acyl-CoA N-acyltransferase</fullName>
    </submittedName>
</protein>
<evidence type="ECO:0000259" key="4">
    <source>
        <dbReference type="PROSITE" id="PS51186"/>
    </source>
</evidence>
<comment type="caution">
    <text evidence="5">The sequence shown here is derived from an EMBL/GenBank/DDBJ whole genome shotgun (WGS) entry which is preliminary data.</text>
</comment>
<dbReference type="PANTHER" id="PTHR43792">
    <property type="entry name" value="GNAT FAMILY, PUTATIVE (AFU_ORTHOLOGUE AFUA_3G00765)-RELATED-RELATED"/>
    <property type="match status" value="1"/>
</dbReference>
<dbReference type="InterPro" id="IPR051531">
    <property type="entry name" value="N-acetyltransferase"/>
</dbReference>
<evidence type="ECO:0000256" key="3">
    <source>
        <dbReference type="ARBA" id="ARBA00038502"/>
    </source>
</evidence>
<evidence type="ECO:0000256" key="1">
    <source>
        <dbReference type="ARBA" id="ARBA00022679"/>
    </source>
</evidence>
<dbReference type="AlphaFoldDB" id="A0A1Y1XJL3"/>
<dbReference type="Gene3D" id="3.40.630.30">
    <property type="match status" value="1"/>
</dbReference>
<comment type="similarity">
    <text evidence="3">Belongs to the acetyltransferase family. RimJ subfamily.</text>
</comment>
<dbReference type="PANTHER" id="PTHR43792:SF8">
    <property type="entry name" value="[RIBOSOMAL PROTEIN US5]-ALANINE N-ACETYLTRANSFERASE"/>
    <property type="match status" value="1"/>
</dbReference>
<reference evidence="5 6" key="1">
    <citation type="submission" date="2016-08" db="EMBL/GenBank/DDBJ databases">
        <title>A Parts List for Fungal Cellulosomes Revealed by Comparative Genomics.</title>
        <authorList>
            <consortium name="DOE Joint Genome Institute"/>
            <person name="Haitjema C.H."/>
            <person name="Gilmore S.P."/>
            <person name="Henske J.K."/>
            <person name="Solomon K.V."/>
            <person name="De Groot R."/>
            <person name="Kuo A."/>
            <person name="Mondo S.J."/>
            <person name="Salamov A.A."/>
            <person name="Labutti K."/>
            <person name="Zhao Z."/>
            <person name="Chiniquy J."/>
            <person name="Barry K."/>
            <person name="Brewer H.M."/>
            <person name="Purvine S.O."/>
            <person name="Wright A.T."/>
            <person name="Boxma B."/>
            <person name="Van Alen T."/>
            <person name="Hackstein J.H."/>
            <person name="Baker S.E."/>
            <person name="Grigoriev I.V."/>
            <person name="O'Malley M.A."/>
        </authorList>
    </citation>
    <scope>NUCLEOTIDE SEQUENCE [LARGE SCALE GENOMIC DNA]</scope>
    <source>
        <strain evidence="5 6">S4</strain>
    </source>
</reference>
<keyword evidence="6" id="KW-1185">Reference proteome</keyword>
<sequence>MDSNNKTIEYSTTISNIILTEFLDSDDKLIVEYLSEPEIHKNLDYLPQPYTLNDAHNFIQWCRDLKQQFQKNINFAIRDQNTGQLIGSCGFNEKDLKDNTNPTEVGIGYWIGKKHWGKGIGTAVVNALSKIGFNEYGYSKLYANVFEWNIGSQKILFKNEFVKEKILNNYVEKNGKLENVIKISKVKN</sequence>
<dbReference type="GO" id="GO:0016747">
    <property type="term" value="F:acyltransferase activity, transferring groups other than amino-acyl groups"/>
    <property type="evidence" value="ECO:0007669"/>
    <property type="project" value="InterPro"/>
</dbReference>
<dbReference type="OrthoDB" id="630895at2759"/>
<dbReference type="STRING" id="1754192.A0A1Y1XJL3"/>
<reference evidence="5 6" key="2">
    <citation type="submission" date="2016-08" db="EMBL/GenBank/DDBJ databases">
        <title>Pervasive Adenine N6-methylation of Active Genes in Fungi.</title>
        <authorList>
            <consortium name="DOE Joint Genome Institute"/>
            <person name="Mondo S.J."/>
            <person name="Dannebaum R.O."/>
            <person name="Kuo R.C."/>
            <person name="Labutti K."/>
            <person name="Haridas S."/>
            <person name="Kuo A."/>
            <person name="Salamov A."/>
            <person name="Ahrendt S.R."/>
            <person name="Lipzen A."/>
            <person name="Sullivan W."/>
            <person name="Andreopoulos W.B."/>
            <person name="Clum A."/>
            <person name="Lindquist E."/>
            <person name="Daum C."/>
            <person name="Ramamoorthy G.K."/>
            <person name="Gryganskyi A."/>
            <person name="Culley D."/>
            <person name="Magnuson J.K."/>
            <person name="James T.Y."/>
            <person name="O'Malley M.A."/>
            <person name="Stajich J.E."/>
            <person name="Spatafora J.W."/>
            <person name="Visel A."/>
            <person name="Grigoriev I.V."/>
        </authorList>
    </citation>
    <scope>NUCLEOTIDE SEQUENCE [LARGE SCALE GENOMIC DNA]</scope>
    <source>
        <strain evidence="5 6">S4</strain>
    </source>
</reference>
<dbReference type="Pfam" id="PF13302">
    <property type="entry name" value="Acetyltransf_3"/>
    <property type="match status" value="1"/>
</dbReference>